<dbReference type="Pfam" id="PF07730">
    <property type="entry name" value="HisKA_3"/>
    <property type="match status" value="1"/>
</dbReference>
<dbReference type="SMART" id="SM00304">
    <property type="entry name" value="HAMP"/>
    <property type="match status" value="1"/>
</dbReference>
<evidence type="ECO:0000256" key="14">
    <source>
        <dbReference type="SAM" id="Phobius"/>
    </source>
</evidence>
<keyword evidence="3 13" id="KW-1003">Cell membrane</keyword>
<evidence type="ECO:0000256" key="4">
    <source>
        <dbReference type="ARBA" id="ARBA00022553"/>
    </source>
</evidence>
<gene>
    <name evidence="17" type="ORF">J2S00_003505</name>
</gene>
<dbReference type="InterPro" id="IPR036890">
    <property type="entry name" value="HATPase_C_sf"/>
</dbReference>
<dbReference type="PIRSF" id="PIRSF037431">
    <property type="entry name" value="STHK_LiaS"/>
    <property type="match status" value="1"/>
</dbReference>
<evidence type="ECO:0000256" key="10">
    <source>
        <dbReference type="ARBA" id="ARBA00022989"/>
    </source>
</evidence>
<dbReference type="PANTHER" id="PTHR24421:SF37">
    <property type="entry name" value="SENSOR HISTIDINE KINASE NARS"/>
    <property type="match status" value="1"/>
</dbReference>
<dbReference type="InterPro" id="IPR005467">
    <property type="entry name" value="His_kinase_dom"/>
</dbReference>
<dbReference type="Gene3D" id="3.30.565.10">
    <property type="entry name" value="Histidine kinase-like ATPase, C-terminal domain"/>
    <property type="match status" value="1"/>
</dbReference>
<evidence type="ECO:0000256" key="8">
    <source>
        <dbReference type="ARBA" id="ARBA00022777"/>
    </source>
</evidence>
<evidence type="ECO:0000256" key="13">
    <source>
        <dbReference type="PIRNR" id="PIRNR037431"/>
    </source>
</evidence>
<keyword evidence="8 13" id="KW-0418">Kinase</keyword>
<keyword evidence="9 13" id="KW-0067">ATP-binding</keyword>
<keyword evidence="6 14" id="KW-0812">Transmembrane</keyword>
<dbReference type="CDD" id="cd06225">
    <property type="entry name" value="HAMP"/>
    <property type="match status" value="1"/>
</dbReference>
<dbReference type="Proteomes" id="UP001232445">
    <property type="component" value="Unassembled WGS sequence"/>
</dbReference>
<comment type="subcellular location">
    <subcellularLocation>
        <location evidence="2 13">Cell membrane</location>
        <topology evidence="2 13">Multi-pass membrane protein</topology>
    </subcellularLocation>
</comment>
<evidence type="ECO:0000256" key="2">
    <source>
        <dbReference type="ARBA" id="ARBA00004651"/>
    </source>
</evidence>
<dbReference type="Pfam" id="PF00672">
    <property type="entry name" value="HAMP"/>
    <property type="match status" value="1"/>
</dbReference>
<evidence type="ECO:0000259" key="15">
    <source>
        <dbReference type="PROSITE" id="PS50109"/>
    </source>
</evidence>
<keyword evidence="10 14" id="KW-1133">Transmembrane helix</keyword>
<comment type="caution">
    <text evidence="17">The sequence shown here is derived from an EMBL/GenBank/DDBJ whole genome shotgun (WGS) entry which is preliminary data.</text>
</comment>
<evidence type="ECO:0000259" key="16">
    <source>
        <dbReference type="PROSITE" id="PS50885"/>
    </source>
</evidence>
<name>A0ABU0CWH4_9BACI</name>
<dbReference type="SMART" id="SM00387">
    <property type="entry name" value="HATPase_c"/>
    <property type="match status" value="1"/>
</dbReference>
<keyword evidence="18" id="KW-1185">Reference proteome</keyword>
<dbReference type="SUPFAM" id="SSF158472">
    <property type="entry name" value="HAMP domain-like"/>
    <property type="match status" value="1"/>
</dbReference>
<evidence type="ECO:0000256" key="7">
    <source>
        <dbReference type="ARBA" id="ARBA00022741"/>
    </source>
</evidence>
<dbReference type="Gene3D" id="6.10.340.10">
    <property type="match status" value="1"/>
</dbReference>
<evidence type="ECO:0000256" key="11">
    <source>
        <dbReference type="ARBA" id="ARBA00023012"/>
    </source>
</evidence>
<dbReference type="InterPro" id="IPR003594">
    <property type="entry name" value="HATPase_dom"/>
</dbReference>
<dbReference type="EMBL" id="JAUSUQ010000017">
    <property type="protein sequence ID" value="MDQ0340679.1"/>
    <property type="molecule type" value="Genomic_DNA"/>
</dbReference>
<reference evidence="17 18" key="1">
    <citation type="submission" date="2023-07" db="EMBL/GenBank/DDBJ databases">
        <title>Genomic Encyclopedia of Type Strains, Phase IV (KMG-IV): sequencing the most valuable type-strain genomes for metagenomic binning, comparative biology and taxonomic classification.</title>
        <authorList>
            <person name="Goeker M."/>
        </authorList>
    </citation>
    <scope>NUCLEOTIDE SEQUENCE [LARGE SCALE GENOMIC DNA]</scope>
    <source>
        <strain evidence="17 18">DSM 17740</strain>
    </source>
</reference>
<evidence type="ECO:0000256" key="9">
    <source>
        <dbReference type="ARBA" id="ARBA00022840"/>
    </source>
</evidence>
<evidence type="ECO:0000313" key="18">
    <source>
        <dbReference type="Proteomes" id="UP001232445"/>
    </source>
</evidence>
<keyword evidence="5 13" id="KW-0808">Transferase</keyword>
<accession>A0ABU0CWH4</accession>
<feature type="domain" description="HAMP" evidence="16">
    <location>
        <begin position="73"/>
        <end position="125"/>
    </location>
</feature>
<dbReference type="InterPro" id="IPR003660">
    <property type="entry name" value="HAMP_dom"/>
</dbReference>
<evidence type="ECO:0000256" key="5">
    <source>
        <dbReference type="ARBA" id="ARBA00022679"/>
    </source>
</evidence>
<dbReference type="PANTHER" id="PTHR24421">
    <property type="entry name" value="NITRATE/NITRITE SENSOR PROTEIN NARX-RELATED"/>
    <property type="match status" value="1"/>
</dbReference>
<evidence type="ECO:0000256" key="6">
    <source>
        <dbReference type="ARBA" id="ARBA00022692"/>
    </source>
</evidence>
<proteinExistence type="predicted"/>
<dbReference type="InterPro" id="IPR011712">
    <property type="entry name" value="Sig_transdc_His_kin_sub3_dim/P"/>
</dbReference>
<dbReference type="PROSITE" id="PS50109">
    <property type="entry name" value="HIS_KIN"/>
    <property type="match status" value="1"/>
</dbReference>
<dbReference type="GO" id="GO:0004673">
    <property type="term" value="F:protein histidine kinase activity"/>
    <property type="evidence" value="ECO:0007669"/>
    <property type="project" value="UniProtKB-EC"/>
</dbReference>
<sequence length="352" mass="39548">MNRMLSNIQWQWVRYSVGLGLVIGLLSLLLISIISKQDMVTIALHPIAGLPFILYFLMSVMLIGSVFGFVAGKQMKKRLDKLEEAAMAFERGNYNFRVPDLGSDEIGTVGKRLNVMGKRVKEQIVSLQRLSTERAEWSERLKQAAITEERQRLARELHDAVSQQLFAISMMTSAVQQTLAADPAKAEQQVAMIEEMAGNAQSEMRALLLHLRPAHLEGKGLKAGIEDLLNELKQKHDLAISWEIEDLPDLAKGIEDHLFRIIQEAISNVLRHAKASSLQVWLAVVQDQIRLKVQDDGIGFNPDKEKHSSYGLRTMNERVNEIGGVLEVISLPNKGTQINVKVPLVQMEKKEE</sequence>
<dbReference type="CDD" id="cd16917">
    <property type="entry name" value="HATPase_UhpB-NarQ-NarX-like"/>
    <property type="match status" value="1"/>
</dbReference>
<evidence type="ECO:0000313" key="17">
    <source>
        <dbReference type="EMBL" id="MDQ0340679.1"/>
    </source>
</evidence>
<comment type="catalytic activity">
    <reaction evidence="1 13">
        <text>ATP + protein L-histidine = ADP + protein N-phospho-L-histidine.</text>
        <dbReference type="EC" id="2.7.13.3"/>
    </reaction>
</comment>
<keyword evidence="4" id="KW-0597">Phosphoprotein</keyword>
<dbReference type="Pfam" id="PF02518">
    <property type="entry name" value="HATPase_c"/>
    <property type="match status" value="1"/>
</dbReference>
<feature type="transmembrane region" description="Helical" evidence="14">
    <location>
        <begin position="47"/>
        <end position="71"/>
    </location>
</feature>
<dbReference type="InterPro" id="IPR017202">
    <property type="entry name" value="LiaS/VraS"/>
</dbReference>
<dbReference type="InterPro" id="IPR050482">
    <property type="entry name" value="Sensor_HK_TwoCompSys"/>
</dbReference>
<organism evidence="17 18">
    <name type="scientific">Caldalkalibacillus uzonensis</name>
    <dbReference type="NCBI Taxonomy" id="353224"/>
    <lineage>
        <taxon>Bacteria</taxon>
        <taxon>Bacillati</taxon>
        <taxon>Bacillota</taxon>
        <taxon>Bacilli</taxon>
        <taxon>Bacillales</taxon>
        <taxon>Bacillaceae</taxon>
        <taxon>Caldalkalibacillus</taxon>
    </lineage>
</organism>
<dbReference type="PROSITE" id="PS50885">
    <property type="entry name" value="HAMP"/>
    <property type="match status" value="1"/>
</dbReference>
<evidence type="ECO:0000256" key="3">
    <source>
        <dbReference type="ARBA" id="ARBA00022475"/>
    </source>
</evidence>
<evidence type="ECO:0000256" key="1">
    <source>
        <dbReference type="ARBA" id="ARBA00000085"/>
    </source>
</evidence>
<protein>
    <recommendedName>
        <fullName evidence="13">Sensor histidine kinase</fullName>
        <ecNumber evidence="13">2.7.13.3</ecNumber>
    </recommendedName>
</protein>
<keyword evidence="7 13" id="KW-0547">Nucleotide-binding</keyword>
<keyword evidence="12 13" id="KW-0472">Membrane</keyword>
<evidence type="ECO:0000256" key="12">
    <source>
        <dbReference type="ARBA" id="ARBA00023136"/>
    </source>
</evidence>
<dbReference type="RefSeq" id="WP_307342723.1">
    <property type="nucleotide sequence ID" value="NZ_JAUSUQ010000017.1"/>
</dbReference>
<dbReference type="Gene3D" id="1.20.5.1930">
    <property type="match status" value="1"/>
</dbReference>
<feature type="domain" description="Histidine kinase" evidence="15">
    <location>
        <begin position="152"/>
        <end position="346"/>
    </location>
</feature>
<keyword evidence="11 13" id="KW-0902">Two-component regulatory system</keyword>
<dbReference type="SUPFAM" id="SSF55874">
    <property type="entry name" value="ATPase domain of HSP90 chaperone/DNA topoisomerase II/histidine kinase"/>
    <property type="match status" value="1"/>
</dbReference>
<dbReference type="EC" id="2.7.13.3" evidence="13"/>
<feature type="transmembrane region" description="Helical" evidence="14">
    <location>
        <begin position="12"/>
        <end position="35"/>
    </location>
</feature>